<dbReference type="Gene3D" id="3.40.140.10">
    <property type="entry name" value="Cytidine Deaminase, domain 2"/>
    <property type="match status" value="1"/>
</dbReference>
<dbReference type="MEROPS" id="M67.006"/>
<dbReference type="Pfam" id="PF08969">
    <property type="entry name" value="USP8_dimer"/>
    <property type="match status" value="1"/>
</dbReference>
<dbReference type="Ensembl" id="ENSPMAT00000009775.1">
    <property type="protein sequence ID" value="ENSPMAP00000009734.1"/>
    <property type="gene ID" value="ENSPMAG00000008822.1"/>
</dbReference>
<evidence type="ECO:0000256" key="8">
    <source>
        <dbReference type="ARBA" id="ARBA00023049"/>
    </source>
</evidence>
<evidence type="ECO:0000256" key="3">
    <source>
        <dbReference type="ARBA" id="ARBA00022670"/>
    </source>
</evidence>
<dbReference type="GO" id="GO:0046872">
    <property type="term" value="F:metal ion binding"/>
    <property type="evidence" value="ECO:0007669"/>
    <property type="project" value="UniProtKB-KW"/>
</dbReference>
<dbReference type="HOGENOM" id="CLU_023304_0_1_1"/>
<dbReference type="InterPro" id="IPR044098">
    <property type="entry name" value="STAMBP/STALP-like_MPN"/>
</dbReference>
<evidence type="ECO:0000259" key="11">
    <source>
        <dbReference type="PROSITE" id="PS50249"/>
    </source>
</evidence>
<sequence length="437" mass="49314">WEEPCIVREVSKRGVLTAGMDGSSSPEERVRVLSQKGSQVEVRDSIPPQRYFRSGKEMLRMATVYHEEGNLEEAFMLYTKYITLFVEKLPKHQDYKIVSLPLKADTTKKLKTVFPLAENVKKKLKATYAKEHNMYLEKQGELAAERAREQERAREVEEERRRLAQMQRQQQEQQAFHAFEETLRQREREKERLAVLHRFGSEDHDDAVPGAAAAAAAGPGVLIQGLKPPPTDGRPPPAAPGGPPAVDRSCKPASLVSPARFQGDNERKVVVPSNLCEKFLAQVSENTARAVETCGILCGRMVQGVFTVTHVILPKQKGSSDSCLTENEEELFEIQDRYDLLTLGWIHTHPTQTAFLSSVDLHTHCSYQLMLPEAIAIVCSPKHDETGFFKLTECGMEEISMCVQKGFHPHSKEPPLFQVCDHVQFKAELWATIIDLR</sequence>
<feature type="coiled-coil region" evidence="9">
    <location>
        <begin position="139"/>
        <end position="176"/>
    </location>
</feature>
<dbReference type="GO" id="GO:0070536">
    <property type="term" value="P:protein K63-linked deubiquitination"/>
    <property type="evidence" value="ECO:0007669"/>
    <property type="project" value="InterPro"/>
</dbReference>
<dbReference type="GO" id="GO:0140492">
    <property type="term" value="F:metal-dependent deubiquitinase activity"/>
    <property type="evidence" value="ECO:0007669"/>
    <property type="project" value="InterPro"/>
</dbReference>
<evidence type="ECO:0000256" key="9">
    <source>
        <dbReference type="SAM" id="Coils"/>
    </source>
</evidence>
<evidence type="ECO:0000256" key="6">
    <source>
        <dbReference type="ARBA" id="ARBA00022801"/>
    </source>
</evidence>
<dbReference type="GeneTree" id="ENSGT00940000153710"/>
<dbReference type="STRING" id="7757.ENSPMAP00000009734"/>
<name>S4RWZ4_PETMA</name>
<dbReference type="Gene3D" id="1.20.58.80">
    <property type="entry name" value="Phosphotransferase system, lactose/cellobiose-type IIA subunit"/>
    <property type="match status" value="1"/>
</dbReference>
<dbReference type="InterPro" id="IPR015063">
    <property type="entry name" value="USP8_dimer"/>
</dbReference>
<dbReference type="FunFam" id="3.40.140.10:FF:000010">
    <property type="entry name" value="AMSH-like protease isoform X1"/>
    <property type="match status" value="1"/>
</dbReference>
<dbReference type="PANTHER" id="PTHR12947">
    <property type="entry name" value="AMSH-LIKE PROTEASE"/>
    <property type="match status" value="1"/>
</dbReference>
<evidence type="ECO:0000313" key="12">
    <source>
        <dbReference type="Ensembl" id="ENSPMAP00000009734.1"/>
    </source>
</evidence>
<keyword evidence="9" id="KW-0175">Coiled coil</keyword>
<dbReference type="OMA" id="EATTDTC"/>
<dbReference type="Pfam" id="PF01398">
    <property type="entry name" value="JAB"/>
    <property type="match status" value="1"/>
</dbReference>
<evidence type="ECO:0000256" key="1">
    <source>
        <dbReference type="ARBA" id="ARBA00001947"/>
    </source>
</evidence>
<proteinExistence type="inferred from homology"/>
<evidence type="ECO:0000256" key="7">
    <source>
        <dbReference type="ARBA" id="ARBA00022833"/>
    </source>
</evidence>
<dbReference type="SUPFAM" id="SSF102712">
    <property type="entry name" value="JAB1/MPN domain"/>
    <property type="match status" value="1"/>
</dbReference>
<feature type="region of interest" description="Disordered" evidence="10">
    <location>
        <begin position="224"/>
        <end position="250"/>
    </location>
</feature>
<reference evidence="12" key="2">
    <citation type="submission" date="2025-09" db="UniProtKB">
        <authorList>
            <consortium name="Ensembl"/>
        </authorList>
    </citation>
    <scope>IDENTIFICATION</scope>
</reference>
<keyword evidence="6" id="KW-0378">Hydrolase</keyword>
<dbReference type="GO" id="GO:0016020">
    <property type="term" value="C:membrane"/>
    <property type="evidence" value="ECO:0007669"/>
    <property type="project" value="TreeGrafter"/>
</dbReference>
<evidence type="ECO:0000256" key="4">
    <source>
        <dbReference type="ARBA" id="ARBA00022723"/>
    </source>
</evidence>
<keyword evidence="4" id="KW-0479">Metal-binding</keyword>
<reference evidence="12" key="1">
    <citation type="submission" date="2025-08" db="UniProtKB">
        <authorList>
            <consortium name="Ensembl"/>
        </authorList>
    </citation>
    <scope>IDENTIFICATION</scope>
</reference>
<dbReference type="PANTHER" id="PTHR12947:SF13">
    <property type="entry name" value="FI19924P1"/>
    <property type="match status" value="1"/>
</dbReference>
<keyword evidence="3" id="KW-0645">Protease</keyword>
<dbReference type="SUPFAM" id="SSF140856">
    <property type="entry name" value="USP8 N-terminal domain-like"/>
    <property type="match status" value="1"/>
</dbReference>
<dbReference type="GO" id="GO:0006508">
    <property type="term" value="P:proteolysis"/>
    <property type="evidence" value="ECO:0007669"/>
    <property type="project" value="UniProtKB-KW"/>
</dbReference>
<evidence type="ECO:0000256" key="2">
    <source>
        <dbReference type="ARBA" id="ARBA00010981"/>
    </source>
</evidence>
<feature type="compositionally biased region" description="Pro residues" evidence="10">
    <location>
        <begin position="227"/>
        <end position="243"/>
    </location>
</feature>
<dbReference type="SMART" id="SM00232">
    <property type="entry name" value="JAB_MPN"/>
    <property type="match status" value="1"/>
</dbReference>
<dbReference type="PROSITE" id="PS50249">
    <property type="entry name" value="MPN"/>
    <property type="match status" value="1"/>
</dbReference>
<comment type="cofactor">
    <cofactor evidence="1">
        <name>Zn(2+)</name>
        <dbReference type="ChEBI" id="CHEBI:29105"/>
    </cofactor>
</comment>
<dbReference type="InterPro" id="IPR000555">
    <property type="entry name" value="JAMM/MPN+_dom"/>
</dbReference>
<dbReference type="AlphaFoldDB" id="S4RWZ4"/>
<keyword evidence="8" id="KW-0482">Metalloprotease</keyword>
<protein>
    <submittedName>
        <fullName evidence="12">STAM binding protein b</fullName>
    </submittedName>
</protein>
<keyword evidence="5" id="KW-0833">Ubl conjugation pathway</keyword>
<feature type="domain" description="MPN" evidence="11">
    <location>
        <begin position="269"/>
        <end position="397"/>
    </location>
</feature>
<accession>S4RWZ4</accession>
<dbReference type="InterPro" id="IPR037518">
    <property type="entry name" value="MPN"/>
</dbReference>
<dbReference type="CDD" id="cd08066">
    <property type="entry name" value="MPN_AMSH_like"/>
    <property type="match status" value="1"/>
</dbReference>
<evidence type="ECO:0000256" key="10">
    <source>
        <dbReference type="SAM" id="MobiDB-lite"/>
    </source>
</evidence>
<organism evidence="12">
    <name type="scientific">Petromyzon marinus</name>
    <name type="common">Sea lamprey</name>
    <dbReference type="NCBI Taxonomy" id="7757"/>
    <lineage>
        <taxon>Eukaryota</taxon>
        <taxon>Metazoa</taxon>
        <taxon>Chordata</taxon>
        <taxon>Craniata</taxon>
        <taxon>Vertebrata</taxon>
        <taxon>Cyclostomata</taxon>
        <taxon>Hyperoartia</taxon>
        <taxon>Petromyzontiformes</taxon>
        <taxon>Petromyzontidae</taxon>
        <taxon>Petromyzon</taxon>
    </lineage>
</organism>
<evidence type="ECO:0000256" key="5">
    <source>
        <dbReference type="ARBA" id="ARBA00022786"/>
    </source>
</evidence>
<dbReference type="GO" id="GO:0061578">
    <property type="term" value="F:K63-linked deubiquitinase activity"/>
    <property type="evidence" value="ECO:0007669"/>
    <property type="project" value="InterPro"/>
</dbReference>
<keyword evidence="7" id="KW-0862">Zinc</keyword>
<comment type="similarity">
    <text evidence="2">Belongs to the peptidase M67C family.</text>
</comment>
<dbReference type="GO" id="GO:0005768">
    <property type="term" value="C:endosome"/>
    <property type="evidence" value="ECO:0007669"/>
    <property type="project" value="TreeGrafter"/>
</dbReference>